<feature type="compositionally biased region" description="Basic and acidic residues" evidence="1">
    <location>
        <begin position="28"/>
        <end position="45"/>
    </location>
</feature>
<name>A0A6J4LAE4_9GAMM</name>
<feature type="region of interest" description="Disordered" evidence="1">
    <location>
        <begin position="27"/>
        <end position="68"/>
    </location>
</feature>
<evidence type="ECO:0000313" key="2">
    <source>
        <dbReference type="EMBL" id="CAA9327144.1"/>
    </source>
</evidence>
<protein>
    <submittedName>
        <fullName evidence="2">Exodeoxyribonuclease V beta chain</fullName>
        <ecNumber evidence="2">3.1.11.5</ecNumber>
    </submittedName>
</protein>
<keyword evidence="2" id="KW-0378">Hydrolase</keyword>
<reference evidence="2" key="1">
    <citation type="submission" date="2020-02" db="EMBL/GenBank/DDBJ databases">
        <authorList>
            <person name="Meier V. D."/>
        </authorList>
    </citation>
    <scope>NUCLEOTIDE SEQUENCE</scope>
    <source>
        <strain evidence="2">AVDCRST_MAG71</strain>
    </source>
</reference>
<dbReference type="EC" id="3.1.11.5" evidence="2"/>
<dbReference type="AlphaFoldDB" id="A0A6J4LAE4"/>
<proteinExistence type="predicted"/>
<dbReference type="GO" id="GO:0008854">
    <property type="term" value="F:exodeoxyribonuclease V activity"/>
    <property type="evidence" value="ECO:0007669"/>
    <property type="project" value="UniProtKB-EC"/>
</dbReference>
<feature type="non-terminal residue" evidence="2">
    <location>
        <position position="1"/>
    </location>
</feature>
<dbReference type="EMBL" id="CADCUA010000381">
    <property type="protein sequence ID" value="CAA9327144.1"/>
    <property type="molecule type" value="Genomic_DNA"/>
</dbReference>
<gene>
    <name evidence="2" type="ORF">AVDCRST_MAG71-1574</name>
</gene>
<organism evidence="2">
    <name type="scientific">uncultured Lysobacter sp</name>
    <dbReference type="NCBI Taxonomy" id="271060"/>
    <lineage>
        <taxon>Bacteria</taxon>
        <taxon>Pseudomonadati</taxon>
        <taxon>Pseudomonadota</taxon>
        <taxon>Gammaproteobacteria</taxon>
        <taxon>Lysobacterales</taxon>
        <taxon>Lysobacteraceae</taxon>
        <taxon>Lysobacter</taxon>
        <taxon>environmental samples</taxon>
    </lineage>
</organism>
<evidence type="ECO:0000256" key="1">
    <source>
        <dbReference type="SAM" id="MobiDB-lite"/>
    </source>
</evidence>
<accession>A0A6J4LAE4</accession>
<sequence>DLHGCRARRYRARPHRRLACAAAAYRRTQLDRSQRRHRQDVDDFRAVPAPSAGRRSPTQPATDRSDDVHRCRGAGAARAVAAAHRVGRAPRCRCGCGSTR</sequence>
<feature type="non-terminal residue" evidence="2">
    <location>
        <position position="100"/>
    </location>
</feature>